<keyword evidence="2" id="KW-1185">Reference proteome</keyword>
<gene>
    <name evidence="1" type="ORF">RHMOL_Rhmol09G0081800</name>
</gene>
<dbReference type="EMBL" id="CM046396">
    <property type="protein sequence ID" value="KAI8538177.1"/>
    <property type="molecule type" value="Genomic_DNA"/>
</dbReference>
<evidence type="ECO:0000313" key="1">
    <source>
        <dbReference type="EMBL" id="KAI8538177.1"/>
    </source>
</evidence>
<reference evidence="1" key="1">
    <citation type="submission" date="2022-02" db="EMBL/GenBank/DDBJ databases">
        <title>Plant Genome Project.</title>
        <authorList>
            <person name="Zhang R.-G."/>
        </authorList>
    </citation>
    <scope>NUCLEOTIDE SEQUENCE</scope>
    <source>
        <strain evidence="1">AT1</strain>
    </source>
</reference>
<organism evidence="1 2">
    <name type="scientific">Rhododendron molle</name>
    <name type="common">Chinese azalea</name>
    <name type="synonym">Azalea mollis</name>
    <dbReference type="NCBI Taxonomy" id="49168"/>
    <lineage>
        <taxon>Eukaryota</taxon>
        <taxon>Viridiplantae</taxon>
        <taxon>Streptophyta</taxon>
        <taxon>Embryophyta</taxon>
        <taxon>Tracheophyta</taxon>
        <taxon>Spermatophyta</taxon>
        <taxon>Magnoliopsida</taxon>
        <taxon>eudicotyledons</taxon>
        <taxon>Gunneridae</taxon>
        <taxon>Pentapetalae</taxon>
        <taxon>asterids</taxon>
        <taxon>Ericales</taxon>
        <taxon>Ericaceae</taxon>
        <taxon>Ericoideae</taxon>
        <taxon>Rhodoreae</taxon>
        <taxon>Rhododendron</taxon>
    </lineage>
</organism>
<sequence length="450" mass="51300">MTKLQLQKLEKFRGRRQRQKKVVKEAGEEENRLEAEQQMEEVAIEVEDEARPDAQAEEPDAQVEEDEARLDGQAEEEGRLDAHTEEEARTDAHTQAVELEAERHEDDAHTEASVVCRGRGRGRQQRQRHDEVPVGPEDPSLLKDFRNHVAADIWNGGLWEMNVGDDATDERVDYCARAFLLYLIGIALFKDKTGIRVNVSYLALLSDLGQVRRYAWGVRALGFLYRQLGQASRSHVMQMGGYTTLLEAWIQELFSMFQHAMNANCTEDLPRAAHWQSRKGAKSATTVRYCEMLDDVQASQLVPRPPLAPLRGTRGSTSATYSVVYQYTDALWQNWRDHMLHEDKRVPITPRIPWESHQDYLPWFMRVAHFKVARGHGDGHNTESAEERTAAALVLLDNCLSGTHISPFEMKNTLHEVQRILRGQDAAHLSTPGPSSGISFTRHSRRNQFT</sequence>
<dbReference type="Proteomes" id="UP001062846">
    <property type="component" value="Chromosome 9"/>
</dbReference>
<comment type="caution">
    <text evidence="1">The sequence shown here is derived from an EMBL/GenBank/DDBJ whole genome shotgun (WGS) entry which is preliminary data.</text>
</comment>
<name>A0ACC0MB61_RHOML</name>
<proteinExistence type="predicted"/>
<evidence type="ECO:0000313" key="2">
    <source>
        <dbReference type="Proteomes" id="UP001062846"/>
    </source>
</evidence>
<accession>A0ACC0MB61</accession>
<protein>
    <submittedName>
        <fullName evidence="1">Uncharacterized protein</fullName>
    </submittedName>
</protein>